<keyword evidence="2" id="KW-1133">Transmembrane helix</keyword>
<dbReference type="HOGENOM" id="CLU_460799_0_0_1"/>
<dbReference type="InterPro" id="IPR036305">
    <property type="entry name" value="RGS_sf"/>
</dbReference>
<dbReference type="AlphaFoldDB" id="A0A0D0TV52"/>
<sequence>MVKRAPAISFADFATFLTNKDYTSENLAFVLWHRDYKSKWKLLDKAVRIRGPVPSTSLGHRYDPFGYLRHGPVALPTRTGEREEEVSRNRLASANAYSMDATAASDRNDRSAKPLKSYFSRVSSDLHRSRLEASSLACSSSLTPASSYHPLHSLFSPDGTTFLSVDEQPLRDQAQRAFVTFLKKGGSKELSISDELREYVRSCLEASTAPEYCVGAVDLLIGLTIFLLLTLLLPPSPFSLRIYRLFSTIFVSFGIMQVYSAYRGFCSQVWRRSNRQVWPWDLDALEDENAKVGDTMGRSDIIGYEPKPQVRVLQKTVLPGEVRPLSNLGAIESFDSTCKVNIQVSENSTSASQTSLDNSGGYDIPSQTFDSCNDIAGEFVSECHNSSLGGKLGSISRPCCMRHAILTAKGHKLPIHIQRKISPFAFESGREGETGSDNATVTKPPPHSASTQVINPLTSSTLIQIFRLWSTKPKYLQGGKIIGRFTFLVPKTG</sequence>
<dbReference type="OrthoDB" id="3232309at2759"/>
<dbReference type="PANTHER" id="PTHR39466:SF1">
    <property type="entry name" value="RGS DOMAIN-CONTAINING PROTEIN"/>
    <property type="match status" value="1"/>
</dbReference>
<proteinExistence type="predicted"/>
<dbReference type="Proteomes" id="UP000053392">
    <property type="component" value="Unassembled WGS sequence"/>
</dbReference>
<name>A0A0D0TV52_9TREE</name>
<accession>A0A0D0TV52</accession>
<keyword evidence="4" id="KW-1185">Reference proteome</keyword>
<organism evidence="3 4">
    <name type="scientific">Cryptococcus deuterogattii Ram5</name>
    <dbReference type="NCBI Taxonomy" id="1296110"/>
    <lineage>
        <taxon>Eukaryota</taxon>
        <taxon>Fungi</taxon>
        <taxon>Dikarya</taxon>
        <taxon>Basidiomycota</taxon>
        <taxon>Agaricomycotina</taxon>
        <taxon>Tremellomycetes</taxon>
        <taxon>Tremellales</taxon>
        <taxon>Cryptococcaceae</taxon>
        <taxon>Cryptococcus</taxon>
        <taxon>Cryptococcus gattii species complex</taxon>
    </lineage>
</organism>
<feature type="region of interest" description="Disordered" evidence="1">
    <location>
        <begin position="429"/>
        <end position="451"/>
    </location>
</feature>
<feature type="transmembrane region" description="Helical" evidence="2">
    <location>
        <begin position="245"/>
        <end position="262"/>
    </location>
</feature>
<keyword evidence="2" id="KW-0472">Membrane</keyword>
<protein>
    <recommendedName>
        <fullName evidence="5">RGS domain-containing protein</fullName>
    </recommendedName>
</protein>
<gene>
    <name evidence="3" type="ORF">I313_04276</name>
</gene>
<evidence type="ECO:0000256" key="1">
    <source>
        <dbReference type="SAM" id="MobiDB-lite"/>
    </source>
</evidence>
<keyword evidence="2" id="KW-0812">Transmembrane</keyword>
<dbReference type="SUPFAM" id="SSF48097">
    <property type="entry name" value="Regulator of G-protein signaling, RGS"/>
    <property type="match status" value="1"/>
</dbReference>
<feature type="transmembrane region" description="Helical" evidence="2">
    <location>
        <begin position="214"/>
        <end position="233"/>
    </location>
</feature>
<evidence type="ECO:0000313" key="3">
    <source>
        <dbReference type="EMBL" id="KIR39803.1"/>
    </source>
</evidence>
<evidence type="ECO:0000256" key="2">
    <source>
        <dbReference type="SAM" id="Phobius"/>
    </source>
</evidence>
<dbReference type="PANTHER" id="PTHR39466">
    <property type="entry name" value="RGS DOMAIN-CONTAINING PROTEIN"/>
    <property type="match status" value="1"/>
</dbReference>
<reference evidence="3 4" key="1">
    <citation type="submission" date="2015-01" db="EMBL/GenBank/DDBJ databases">
        <title>The Genome Sequence of Cryptococcus gattii Ram5.</title>
        <authorList>
            <consortium name="The Broad Institute Genomics Platform"/>
            <person name="Cuomo C."/>
            <person name="Litvintseva A."/>
            <person name="Chen Y."/>
            <person name="Heitman J."/>
            <person name="Sun S."/>
            <person name="Springer D."/>
            <person name="Dromer F."/>
            <person name="Young S."/>
            <person name="Zeng Q."/>
            <person name="Gargeya S."/>
            <person name="Abouelleil A."/>
            <person name="Alvarado L."/>
            <person name="Chapman S.B."/>
            <person name="Gainer-Dewar J."/>
            <person name="Goldberg J."/>
            <person name="Griggs A."/>
            <person name="Gujja S."/>
            <person name="Hansen M."/>
            <person name="Howarth C."/>
            <person name="Imamovic A."/>
            <person name="Larimer J."/>
            <person name="Murphy C."/>
            <person name="Naylor J."/>
            <person name="Pearson M."/>
            <person name="Priest M."/>
            <person name="Roberts A."/>
            <person name="Saif S."/>
            <person name="Shea T."/>
            <person name="Sykes S."/>
            <person name="Wortman J."/>
            <person name="Nusbaum C."/>
            <person name="Birren B."/>
        </authorList>
    </citation>
    <scope>NUCLEOTIDE SEQUENCE [LARGE SCALE GENOMIC DNA]</scope>
    <source>
        <strain evidence="3 4">Ram5</strain>
    </source>
</reference>
<dbReference type="EMBL" id="KN847905">
    <property type="protein sequence ID" value="KIR39803.1"/>
    <property type="molecule type" value="Genomic_DNA"/>
</dbReference>
<evidence type="ECO:0008006" key="5">
    <source>
        <dbReference type="Google" id="ProtNLM"/>
    </source>
</evidence>
<evidence type="ECO:0000313" key="4">
    <source>
        <dbReference type="Proteomes" id="UP000053392"/>
    </source>
</evidence>